<comment type="caution">
    <text evidence="3">The sequence shown here is derived from an EMBL/GenBank/DDBJ whole genome shotgun (WGS) entry which is preliminary data.</text>
</comment>
<dbReference type="EMBL" id="BSDP01000001">
    <property type="protein sequence ID" value="GLI27066.1"/>
    <property type="molecule type" value="Genomic_DNA"/>
</dbReference>
<evidence type="ECO:0000259" key="2">
    <source>
        <dbReference type="Pfam" id="PF08327"/>
    </source>
</evidence>
<dbReference type="Proteomes" id="UP001144396">
    <property type="component" value="Unassembled WGS sequence"/>
</dbReference>
<dbReference type="CDD" id="cd07814">
    <property type="entry name" value="SRPBCC_CalC_Aha1-like"/>
    <property type="match status" value="1"/>
</dbReference>
<comment type="similarity">
    <text evidence="1">Belongs to the AHA1 family.</text>
</comment>
<dbReference type="InterPro" id="IPR023393">
    <property type="entry name" value="START-like_dom_sf"/>
</dbReference>
<dbReference type="InterPro" id="IPR013538">
    <property type="entry name" value="ASHA1/2-like_C"/>
</dbReference>
<protein>
    <recommendedName>
        <fullName evidence="2">Activator of Hsp90 ATPase homologue 1/2-like C-terminal domain-containing protein</fullName>
    </recommendedName>
</protein>
<dbReference type="RefSeq" id="WP_281883272.1">
    <property type="nucleotide sequence ID" value="NZ_BSDP01000001.1"/>
</dbReference>
<proteinExistence type="inferred from homology"/>
<feature type="domain" description="Activator of Hsp90 ATPase homologue 1/2-like C-terminal" evidence="2">
    <location>
        <begin position="15"/>
        <end position="141"/>
    </location>
</feature>
<evidence type="ECO:0000313" key="4">
    <source>
        <dbReference type="Proteomes" id="UP001144396"/>
    </source>
</evidence>
<dbReference type="SUPFAM" id="SSF55961">
    <property type="entry name" value="Bet v1-like"/>
    <property type="match status" value="1"/>
</dbReference>
<dbReference type="Pfam" id="PF08327">
    <property type="entry name" value="AHSA1"/>
    <property type="match status" value="1"/>
</dbReference>
<dbReference type="Gene3D" id="3.30.530.20">
    <property type="match status" value="1"/>
</dbReference>
<keyword evidence="4" id="KW-1185">Reference proteome</keyword>
<reference evidence="3" key="1">
    <citation type="submission" date="2022-12" db="EMBL/GenBank/DDBJ databases">
        <title>Reference genome sequencing for broad-spectrum identification of bacterial and archaeal isolates by mass spectrometry.</title>
        <authorList>
            <person name="Sekiguchi Y."/>
            <person name="Tourlousse D.M."/>
        </authorList>
    </citation>
    <scope>NUCLEOTIDE SEQUENCE</scope>
    <source>
        <strain evidence="3">14</strain>
    </source>
</reference>
<evidence type="ECO:0000256" key="1">
    <source>
        <dbReference type="ARBA" id="ARBA00006817"/>
    </source>
</evidence>
<accession>A0A9W6CVZ2</accession>
<organism evidence="3 4">
    <name type="scientific">Agromyces rhizosphaerae</name>
    <dbReference type="NCBI Taxonomy" id="88374"/>
    <lineage>
        <taxon>Bacteria</taxon>
        <taxon>Bacillati</taxon>
        <taxon>Actinomycetota</taxon>
        <taxon>Actinomycetes</taxon>
        <taxon>Micrococcales</taxon>
        <taxon>Microbacteriaceae</taxon>
        <taxon>Agromyces</taxon>
    </lineage>
</organism>
<dbReference type="AlphaFoldDB" id="A0A9W6CVZ2"/>
<sequence length="150" mass="16841">MTELRADIARTFPVDRERMWALWTEARHLERWMRPSLATYGETRAHVDARAGGRYRFELQGPDGPLAMSGTFVAFEPHERLAYTWQWDGSEEETLVEVAFTDGDDGGTLVQLTHSRFTTAESAARHGEGWHGCLDSMSALIAEQVGAPTD</sequence>
<evidence type="ECO:0000313" key="3">
    <source>
        <dbReference type="EMBL" id="GLI27066.1"/>
    </source>
</evidence>
<name>A0A9W6CVZ2_9MICO</name>
<gene>
    <name evidence="3" type="ORF">ARHIZOSPH14_13080</name>
</gene>